<dbReference type="PANTHER" id="PTHR34953:SF1">
    <property type="entry name" value="ALPHA_BETA HYDROLASE RELATED PROTEIN"/>
    <property type="match status" value="1"/>
</dbReference>
<dbReference type="Proteomes" id="UP000653305">
    <property type="component" value="Unassembled WGS sequence"/>
</dbReference>
<evidence type="ECO:0000256" key="1">
    <source>
        <dbReference type="SAM" id="Phobius"/>
    </source>
</evidence>
<feature type="transmembrane region" description="Helical" evidence="1">
    <location>
        <begin position="12"/>
        <end position="34"/>
    </location>
</feature>
<dbReference type="EMBL" id="BMAC01000498">
    <property type="protein sequence ID" value="GFP97639.1"/>
    <property type="molecule type" value="Genomic_DNA"/>
</dbReference>
<proteinExistence type="predicted"/>
<gene>
    <name evidence="2" type="ORF">PHJA_001908000</name>
</gene>
<sequence length="243" mass="26815">MKRVVLVIPRWIKTLFVLITMLISLLLFSAPILFVIADAVIPSAFLSAALSPSSLTLQTFSDHLRNYDFRLSLADVPLLSIVRSAIIFCVYSLCDGPRLSRGPYLAIATACSVASLVFVSLKASYKFIISGGGHSYRRGGGGFAEAMEAAMFVSSMGLAIGHVVVAYRTSCRERRKLLVYKIDIEAVSPYISLFLVRRAIWSFSASFFLCLLGIEVHLPKTEKLKKIACCKFLAFRISCLQLL</sequence>
<organism evidence="2 3">
    <name type="scientific">Phtheirospermum japonicum</name>
    <dbReference type="NCBI Taxonomy" id="374723"/>
    <lineage>
        <taxon>Eukaryota</taxon>
        <taxon>Viridiplantae</taxon>
        <taxon>Streptophyta</taxon>
        <taxon>Embryophyta</taxon>
        <taxon>Tracheophyta</taxon>
        <taxon>Spermatophyta</taxon>
        <taxon>Magnoliopsida</taxon>
        <taxon>eudicotyledons</taxon>
        <taxon>Gunneridae</taxon>
        <taxon>Pentapetalae</taxon>
        <taxon>asterids</taxon>
        <taxon>lamiids</taxon>
        <taxon>Lamiales</taxon>
        <taxon>Orobanchaceae</taxon>
        <taxon>Orobanchaceae incertae sedis</taxon>
        <taxon>Phtheirospermum</taxon>
    </lineage>
</organism>
<evidence type="ECO:0000313" key="3">
    <source>
        <dbReference type="Proteomes" id="UP000653305"/>
    </source>
</evidence>
<feature type="transmembrane region" description="Helical" evidence="1">
    <location>
        <begin position="146"/>
        <end position="167"/>
    </location>
</feature>
<dbReference type="OrthoDB" id="1914191at2759"/>
<comment type="caution">
    <text evidence="2">The sequence shown here is derived from an EMBL/GenBank/DDBJ whole genome shotgun (WGS) entry which is preliminary data.</text>
</comment>
<evidence type="ECO:0008006" key="4">
    <source>
        <dbReference type="Google" id="ProtNLM"/>
    </source>
</evidence>
<name>A0A830CF08_9LAMI</name>
<dbReference type="AlphaFoldDB" id="A0A830CF08"/>
<feature type="transmembrane region" description="Helical" evidence="1">
    <location>
        <begin position="105"/>
        <end position="125"/>
    </location>
</feature>
<keyword evidence="3" id="KW-1185">Reference proteome</keyword>
<keyword evidence="1" id="KW-1133">Transmembrane helix</keyword>
<keyword evidence="1" id="KW-0812">Transmembrane</keyword>
<dbReference type="PANTHER" id="PTHR34953">
    <property type="entry name" value="ALPHA/BETA HYDROLASE RELATED PROTEIN"/>
    <property type="match status" value="1"/>
</dbReference>
<protein>
    <recommendedName>
        <fullName evidence="4">Alpha/beta hydrolase related protein</fullName>
    </recommendedName>
</protein>
<reference evidence="2" key="1">
    <citation type="submission" date="2020-07" db="EMBL/GenBank/DDBJ databases">
        <title>Ethylene signaling mediates host invasion by parasitic plants.</title>
        <authorList>
            <person name="Yoshida S."/>
        </authorList>
    </citation>
    <scope>NUCLEOTIDE SEQUENCE</scope>
    <source>
        <strain evidence="2">Okayama</strain>
    </source>
</reference>
<feature type="transmembrane region" description="Helical" evidence="1">
    <location>
        <begin position="72"/>
        <end position="93"/>
    </location>
</feature>
<evidence type="ECO:0000313" key="2">
    <source>
        <dbReference type="EMBL" id="GFP97639.1"/>
    </source>
</evidence>
<accession>A0A830CF08</accession>
<keyword evidence="1" id="KW-0472">Membrane</keyword>